<reference evidence="3" key="1">
    <citation type="journal article" date="2019" name="Int. J. Syst. Evol. Microbiol.">
        <title>The Global Catalogue of Microorganisms (GCM) 10K type strain sequencing project: providing services to taxonomists for standard genome sequencing and annotation.</title>
        <authorList>
            <consortium name="The Broad Institute Genomics Platform"/>
            <consortium name="The Broad Institute Genome Sequencing Center for Infectious Disease"/>
            <person name="Wu L."/>
            <person name="Ma J."/>
        </authorList>
    </citation>
    <scope>NUCLEOTIDE SEQUENCE [LARGE SCALE GENOMIC DNA]</scope>
    <source>
        <strain evidence="3">CGMCC 4.7106</strain>
    </source>
</reference>
<accession>A0ABW5D596</accession>
<proteinExistence type="predicted"/>
<dbReference type="RefSeq" id="WP_386819273.1">
    <property type="nucleotide sequence ID" value="NZ_JBHUIT010000005.1"/>
</dbReference>
<evidence type="ECO:0000256" key="1">
    <source>
        <dbReference type="SAM" id="Phobius"/>
    </source>
</evidence>
<keyword evidence="1" id="KW-0812">Transmembrane</keyword>
<keyword evidence="3" id="KW-1185">Reference proteome</keyword>
<evidence type="ECO:0000313" key="3">
    <source>
        <dbReference type="Proteomes" id="UP001597375"/>
    </source>
</evidence>
<feature type="transmembrane region" description="Helical" evidence="1">
    <location>
        <begin position="51"/>
        <end position="72"/>
    </location>
</feature>
<comment type="caution">
    <text evidence="2">The sequence shown here is derived from an EMBL/GenBank/DDBJ whole genome shotgun (WGS) entry which is preliminary data.</text>
</comment>
<keyword evidence="1" id="KW-1133">Transmembrane helix</keyword>
<gene>
    <name evidence="2" type="ORF">ACFSSA_06030</name>
</gene>
<sequence length="161" mass="17800">MDKTYTPTEIEKALRNLMPVALSESISSETEEMLDQLGSDILVPIPRKRALSAWMVPAGIAALVAFLLTFFLSQSRQLERATVGDALSSENIGPLVSFLTESDRVENFSDDGLIVDDSGSAVHKVRVRVVEESKVRDEETGIIVQLTEPREEMYLVPVSTF</sequence>
<protein>
    <submittedName>
        <fullName evidence="2">Uncharacterized protein</fullName>
    </submittedName>
</protein>
<dbReference type="Proteomes" id="UP001597375">
    <property type="component" value="Unassembled WGS sequence"/>
</dbReference>
<evidence type="ECO:0000313" key="2">
    <source>
        <dbReference type="EMBL" id="MFD2256223.1"/>
    </source>
</evidence>
<dbReference type="EMBL" id="JBHUIT010000005">
    <property type="protein sequence ID" value="MFD2256223.1"/>
    <property type="molecule type" value="Genomic_DNA"/>
</dbReference>
<name>A0ABW5D596_9BACT</name>
<organism evidence="2 3">
    <name type="scientific">Luteolibacter algae</name>
    <dbReference type="NCBI Taxonomy" id="454151"/>
    <lineage>
        <taxon>Bacteria</taxon>
        <taxon>Pseudomonadati</taxon>
        <taxon>Verrucomicrobiota</taxon>
        <taxon>Verrucomicrobiia</taxon>
        <taxon>Verrucomicrobiales</taxon>
        <taxon>Verrucomicrobiaceae</taxon>
        <taxon>Luteolibacter</taxon>
    </lineage>
</organism>
<keyword evidence="1" id="KW-0472">Membrane</keyword>